<comment type="caution">
    <text evidence="7">The sequence shown here is derived from an EMBL/GenBank/DDBJ whole genome shotgun (WGS) entry which is preliminary data.</text>
</comment>
<evidence type="ECO:0000256" key="2">
    <source>
        <dbReference type="ARBA" id="ARBA00022723"/>
    </source>
</evidence>
<keyword evidence="3" id="KW-0863">Zinc-finger</keyword>
<dbReference type="AlphaFoldDB" id="A0A401GSN4"/>
<evidence type="ECO:0008006" key="9">
    <source>
        <dbReference type="Google" id="ProtNLM"/>
    </source>
</evidence>
<evidence type="ECO:0000256" key="3">
    <source>
        <dbReference type="ARBA" id="ARBA00022771"/>
    </source>
</evidence>
<dbReference type="STRING" id="139825.A0A401GSN4"/>
<organism evidence="7 8">
    <name type="scientific">Sparassis crispa</name>
    <dbReference type="NCBI Taxonomy" id="139825"/>
    <lineage>
        <taxon>Eukaryota</taxon>
        <taxon>Fungi</taxon>
        <taxon>Dikarya</taxon>
        <taxon>Basidiomycota</taxon>
        <taxon>Agaricomycotina</taxon>
        <taxon>Agaricomycetes</taxon>
        <taxon>Polyporales</taxon>
        <taxon>Sparassidaceae</taxon>
        <taxon>Sparassis</taxon>
    </lineage>
</organism>
<dbReference type="Proteomes" id="UP000287166">
    <property type="component" value="Unassembled WGS sequence"/>
</dbReference>
<dbReference type="SUPFAM" id="SSF140996">
    <property type="entry name" value="Hermes dimerisation domain"/>
    <property type="match status" value="1"/>
</dbReference>
<dbReference type="EMBL" id="BFAD01000007">
    <property type="protein sequence ID" value="GBE85226.1"/>
    <property type="molecule type" value="Genomic_DNA"/>
</dbReference>
<keyword evidence="4" id="KW-0862">Zinc</keyword>
<keyword evidence="2" id="KW-0479">Metal-binding</keyword>
<evidence type="ECO:0000256" key="6">
    <source>
        <dbReference type="SAM" id="MobiDB-lite"/>
    </source>
</evidence>
<feature type="region of interest" description="Disordered" evidence="6">
    <location>
        <begin position="18"/>
        <end position="45"/>
    </location>
</feature>
<feature type="compositionally biased region" description="Polar residues" evidence="6">
    <location>
        <begin position="18"/>
        <end position="31"/>
    </location>
</feature>
<dbReference type="GeneID" id="38782143"/>
<dbReference type="GO" id="GO:0005634">
    <property type="term" value="C:nucleus"/>
    <property type="evidence" value="ECO:0007669"/>
    <property type="project" value="UniProtKB-SubCell"/>
</dbReference>
<evidence type="ECO:0000256" key="5">
    <source>
        <dbReference type="ARBA" id="ARBA00023242"/>
    </source>
</evidence>
<dbReference type="GO" id="GO:0008270">
    <property type="term" value="F:zinc ion binding"/>
    <property type="evidence" value="ECO:0007669"/>
    <property type="project" value="UniProtKB-KW"/>
</dbReference>
<dbReference type="OrthoDB" id="2792843at2759"/>
<dbReference type="PANTHER" id="PTHR46481:SF10">
    <property type="entry name" value="ZINC FINGER BED DOMAIN-CONTAINING PROTEIN 39"/>
    <property type="match status" value="1"/>
</dbReference>
<dbReference type="InterPro" id="IPR052035">
    <property type="entry name" value="ZnF_BED_domain_contain"/>
</dbReference>
<dbReference type="RefSeq" id="XP_027616139.1">
    <property type="nucleotide sequence ID" value="XM_027760338.1"/>
</dbReference>
<comment type="subcellular location">
    <subcellularLocation>
        <location evidence="1">Nucleus</location>
    </subcellularLocation>
</comment>
<evidence type="ECO:0000256" key="4">
    <source>
        <dbReference type="ARBA" id="ARBA00022833"/>
    </source>
</evidence>
<proteinExistence type="predicted"/>
<dbReference type="PANTHER" id="PTHR46481">
    <property type="entry name" value="ZINC FINGER BED DOMAIN-CONTAINING PROTEIN 4"/>
    <property type="match status" value="1"/>
</dbReference>
<gene>
    <name evidence="7" type="ORF">SCP_0704120</name>
</gene>
<evidence type="ECO:0000313" key="7">
    <source>
        <dbReference type="EMBL" id="GBE85226.1"/>
    </source>
</evidence>
<protein>
    <recommendedName>
        <fullName evidence="9">AC transposase</fullName>
    </recommendedName>
</protein>
<dbReference type="InParanoid" id="A0A401GSN4"/>
<sequence>MDENDKLDDIVVVENLNSARSNRTKSSSTKASGRKAAEKNSETPEEELDWKSVAYAFFKPEVTIKSDTAGKHSHVFHCANRGCRTKIARWLDKGDKGSTGNMRKHIKACWGEEALGAVDQMKTAEEARPAVEKFTQSGSIMASFERKGKGKVTYSSCQHSWQEARAEIMHWVSESLRPFTIVEDQAFQSLMKMGHPEYWIPSRWTVARDVHKVFARCHARVAKMLQEFDSELNFATDVWTSPNNKAIVAFTVHLHHKGVPLHMVLDVIEVAEAHNGVNLATAFAKMTEDFNITMKLLGVTADNATSNDVMIDELVKLIESFQGQANRSHCFDHVVNLVVKTLLHQFNVAPGKADAALNEAEKALMELTKDLDVNITEDGDTAEEDVDNLDG</sequence>
<keyword evidence="5" id="KW-0539">Nucleus</keyword>
<reference evidence="7 8" key="1">
    <citation type="journal article" date="2018" name="Sci. Rep.">
        <title>Genome sequence of the cauliflower mushroom Sparassis crispa (Hanabiratake) and its association with beneficial usage.</title>
        <authorList>
            <person name="Kiyama R."/>
            <person name="Furutani Y."/>
            <person name="Kawaguchi K."/>
            <person name="Nakanishi T."/>
        </authorList>
    </citation>
    <scope>NUCLEOTIDE SEQUENCE [LARGE SCALE GENOMIC DNA]</scope>
</reference>
<accession>A0A401GSN4</accession>
<evidence type="ECO:0000313" key="8">
    <source>
        <dbReference type="Proteomes" id="UP000287166"/>
    </source>
</evidence>
<name>A0A401GSN4_9APHY</name>
<evidence type="ECO:0000256" key="1">
    <source>
        <dbReference type="ARBA" id="ARBA00004123"/>
    </source>
</evidence>
<keyword evidence="8" id="KW-1185">Reference proteome</keyword>